<dbReference type="GO" id="GO:0006935">
    <property type="term" value="P:chemotaxis"/>
    <property type="evidence" value="ECO:0007669"/>
    <property type="project" value="InterPro"/>
</dbReference>
<dbReference type="EMBL" id="CDMN01000027">
    <property type="protein sequence ID" value="CRF44123.1"/>
    <property type="molecule type" value="Genomic_DNA"/>
</dbReference>
<dbReference type="SMART" id="SM00283">
    <property type="entry name" value="MA"/>
    <property type="match status" value="1"/>
</dbReference>
<dbReference type="Gene3D" id="3.30.450.290">
    <property type="match status" value="1"/>
</dbReference>
<dbReference type="EMBL" id="CDMG01000002">
    <property type="protein sequence ID" value="CRF52105.1"/>
    <property type="molecule type" value="Genomic_DNA"/>
</dbReference>
<dbReference type="PROSITE" id="PS50885">
    <property type="entry name" value="HAMP"/>
    <property type="match status" value="1"/>
</dbReference>
<evidence type="ECO:0000313" key="11">
    <source>
        <dbReference type="Proteomes" id="UP000041394"/>
    </source>
</evidence>
<dbReference type="AlphaFoldDB" id="A0A0K2Y4M1"/>
<dbReference type="STRING" id="1578720.HAL011_00570"/>
<reference evidence="11 12" key="2">
    <citation type="submission" date="2014-12" db="EMBL/GenBank/DDBJ databases">
        <authorList>
            <person name="Jaenicke S."/>
        </authorList>
    </citation>
    <scope>NUCLEOTIDE SEQUENCE [LARGE SCALE GENOMIC DNA]</scope>
</reference>
<dbReference type="Proteomes" id="UP000038622">
    <property type="component" value="Unassembled WGS sequence"/>
</dbReference>
<dbReference type="Proteomes" id="UP000043437">
    <property type="component" value="Unassembled WGS sequence"/>
</dbReference>
<dbReference type="Gene3D" id="1.10.287.950">
    <property type="entry name" value="Methyl-accepting chemotaxis protein"/>
    <property type="match status" value="1"/>
</dbReference>
<evidence type="ECO:0000313" key="9">
    <source>
        <dbReference type="EMBL" id="CRF52105.1"/>
    </source>
</evidence>
<feature type="transmembrane region" description="Helical" evidence="4">
    <location>
        <begin position="12"/>
        <end position="32"/>
    </location>
</feature>
<evidence type="ECO:0000313" key="8">
    <source>
        <dbReference type="EMBL" id="CRF44123.1"/>
    </source>
</evidence>
<dbReference type="InterPro" id="IPR004089">
    <property type="entry name" value="MCPsignal_dom"/>
</dbReference>
<comment type="similarity">
    <text evidence="2">Belongs to the methyl-accepting chemotaxis (MCP) protein family.</text>
</comment>
<keyword evidence="4" id="KW-0472">Membrane</keyword>
<keyword evidence="4" id="KW-0812">Transmembrane</keyword>
<dbReference type="PROSITE" id="PS50111">
    <property type="entry name" value="CHEMOTAXIS_TRANSDUC_2"/>
    <property type="match status" value="1"/>
</dbReference>
<evidence type="ECO:0000313" key="12">
    <source>
        <dbReference type="Proteomes" id="UP000043437"/>
    </source>
</evidence>
<sequence>MLKSIKAKMTAYILIASLLVIGAVYFFLRAGYERLTTTQSVALIQVINQALIEMVKTAAQTGDPNQLRRVIRDTQGIQGAHVNFVPSKEVIALFGLNMSFTNNPEMRQIFEYKSHAPKIHFISENNRHLILLRQPFVAEKLCLNCHVNSKVGDVLAILNVRFDLSNIYGQILSHTLKTLGYILGLCVLIGLAVLWAFEKDLFKPLERLKAMAGMLTQSKQADLTKRLESNNLDEVGSTAHFFNLFIEKLQNIVKTSRDILNSNLVKNHAIQDTTQTLKSTETHENSIIQTMRGLSQNVDESASQAMQLLQLATDKIKQADDSMLTFSQNINQHIQLSLNSAQSQSAIALEAKDLTNSAADIKRVLGLIRDIAEQTNLLALNAAIEAARAGEHGRGFAVVASEVRKLAEKTQKSLAEIASMVNMVTQSIEHIGSRIQQMAVESENLSEQTSGLLPHIKAVQDNLSISNQTAAQVISSNEQIGHKIKEMTTATQNLVDIFTKIKTQRLNLENNIQEMLNHNEQLHQEFSKFEV</sequence>
<accession>A0A0K2Y4M1</accession>
<evidence type="ECO:0000256" key="2">
    <source>
        <dbReference type="ARBA" id="ARBA00029447"/>
    </source>
</evidence>
<dbReference type="OrthoDB" id="9776024at2"/>
<feature type="domain" description="Methyl-accepting transducer" evidence="5">
    <location>
        <begin position="255"/>
        <end position="495"/>
    </location>
</feature>
<evidence type="ECO:0000313" key="7">
    <source>
        <dbReference type="EMBL" id="CRF40305.1"/>
    </source>
</evidence>
<gene>
    <name evidence="7" type="ORF">HAL011_00570</name>
    <name evidence="9" type="ORF">HAL07_02310</name>
    <name evidence="8" type="ORF">HAL09_06920</name>
</gene>
<evidence type="ECO:0000313" key="10">
    <source>
        <dbReference type="Proteomes" id="UP000038622"/>
    </source>
</evidence>
<protein>
    <submittedName>
        <fullName evidence="9">Methyl-accepting chemotaxis protein</fullName>
    </submittedName>
</protein>
<dbReference type="GO" id="GO:0004888">
    <property type="term" value="F:transmembrane signaling receptor activity"/>
    <property type="evidence" value="ECO:0007669"/>
    <property type="project" value="InterPro"/>
</dbReference>
<feature type="transmembrane region" description="Helical" evidence="4">
    <location>
        <begin position="179"/>
        <end position="197"/>
    </location>
</feature>
<dbReference type="PRINTS" id="PR00260">
    <property type="entry name" value="CHEMTRNSDUCR"/>
</dbReference>
<dbReference type="RefSeq" id="WP_053942046.1">
    <property type="nucleotide sequence ID" value="NZ_BSWO01000026.1"/>
</dbReference>
<dbReference type="PANTHER" id="PTHR32089">
    <property type="entry name" value="METHYL-ACCEPTING CHEMOTAXIS PROTEIN MCPB"/>
    <property type="match status" value="1"/>
</dbReference>
<dbReference type="Gene3D" id="6.10.340.10">
    <property type="match status" value="1"/>
</dbReference>
<dbReference type="InterPro" id="IPR004090">
    <property type="entry name" value="Chemotax_Me-accpt_rcpt"/>
</dbReference>
<keyword evidence="4" id="KW-1133">Transmembrane helix</keyword>
<organism evidence="9 12">
    <name type="scientific">Helicobacter ailurogastricus</name>
    <dbReference type="NCBI Taxonomy" id="1578720"/>
    <lineage>
        <taxon>Bacteria</taxon>
        <taxon>Pseudomonadati</taxon>
        <taxon>Campylobacterota</taxon>
        <taxon>Epsilonproteobacteria</taxon>
        <taxon>Campylobacterales</taxon>
        <taxon>Helicobacteraceae</taxon>
        <taxon>Helicobacter</taxon>
    </lineage>
</organism>
<evidence type="ECO:0000256" key="3">
    <source>
        <dbReference type="PROSITE-ProRule" id="PRU00284"/>
    </source>
</evidence>
<dbReference type="SMART" id="SM00304">
    <property type="entry name" value="HAMP"/>
    <property type="match status" value="1"/>
</dbReference>
<dbReference type="InterPro" id="IPR003660">
    <property type="entry name" value="HAMP_dom"/>
</dbReference>
<evidence type="ECO:0000259" key="6">
    <source>
        <dbReference type="PROSITE" id="PS50885"/>
    </source>
</evidence>
<dbReference type="SUPFAM" id="SSF58104">
    <property type="entry name" value="Methyl-accepting chemotaxis protein (MCP) signaling domain"/>
    <property type="match status" value="1"/>
</dbReference>
<dbReference type="Proteomes" id="UP000041394">
    <property type="component" value="Unassembled WGS sequence"/>
</dbReference>
<reference evidence="9" key="1">
    <citation type="submission" date="2014-12" db="EMBL/GenBank/DDBJ databases">
        <title>Whole genome sequences of four Staphylococcus schleiferi canine isolates.</title>
        <authorList>
            <person name="Misic A.M."/>
            <person name="Cain C."/>
            <person name="Morris D.O."/>
            <person name="Rankin S."/>
            <person name="Beiting D."/>
        </authorList>
    </citation>
    <scope>NUCLEOTIDE SEQUENCE</scope>
    <source>
        <strain evidence="7">ASB11</strain>
        <strain evidence="9">ASB7</strain>
        <strain evidence="8">ASB9</strain>
    </source>
</reference>
<proteinExistence type="inferred from homology"/>
<keyword evidence="1 3" id="KW-0807">Transducer</keyword>
<dbReference type="GO" id="GO:0016020">
    <property type="term" value="C:membrane"/>
    <property type="evidence" value="ECO:0007669"/>
    <property type="project" value="InterPro"/>
</dbReference>
<feature type="domain" description="HAMP" evidence="6">
    <location>
        <begin position="199"/>
        <end position="254"/>
    </location>
</feature>
<dbReference type="GO" id="GO:0007165">
    <property type="term" value="P:signal transduction"/>
    <property type="evidence" value="ECO:0007669"/>
    <property type="project" value="UniProtKB-KW"/>
</dbReference>
<keyword evidence="10" id="KW-1185">Reference proteome</keyword>
<dbReference type="EMBL" id="CDML01000001">
    <property type="protein sequence ID" value="CRF40305.1"/>
    <property type="molecule type" value="Genomic_DNA"/>
</dbReference>
<dbReference type="PANTHER" id="PTHR32089:SF112">
    <property type="entry name" value="LYSOZYME-LIKE PROTEIN-RELATED"/>
    <property type="match status" value="1"/>
</dbReference>
<dbReference type="Pfam" id="PF00015">
    <property type="entry name" value="MCPsignal"/>
    <property type="match status" value="1"/>
</dbReference>
<name>A0A0K2Y4M1_9HELI</name>
<evidence type="ECO:0000259" key="5">
    <source>
        <dbReference type="PROSITE" id="PS50111"/>
    </source>
</evidence>
<reference evidence="10" key="3">
    <citation type="submission" date="2014-12" db="EMBL/GenBank/DDBJ databases">
        <authorList>
            <person name="Smet A."/>
        </authorList>
    </citation>
    <scope>NUCLEOTIDE SEQUENCE [LARGE SCALE GENOMIC DNA]</scope>
</reference>
<evidence type="ECO:0000256" key="1">
    <source>
        <dbReference type="ARBA" id="ARBA00023224"/>
    </source>
</evidence>
<evidence type="ECO:0000256" key="4">
    <source>
        <dbReference type="SAM" id="Phobius"/>
    </source>
</evidence>